<feature type="region of interest" description="Disordered" evidence="1">
    <location>
        <begin position="82"/>
        <end position="108"/>
    </location>
</feature>
<organism evidence="2">
    <name type="scientific">Hemiselmis andersenii</name>
    <name type="common">Cryptophyte alga</name>
    <dbReference type="NCBI Taxonomy" id="464988"/>
    <lineage>
        <taxon>Eukaryota</taxon>
        <taxon>Cryptophyceae</taxon>
        <taxon>Cryptomonadales</taxon>
        <taxon>Hemiselmidaceae</taxon>
        <taxon>Hemiselmis</taxon>
    </lineage>
</organism>
<dbReference type="AlphaFoldDB" id="A0A7S0Y3B8"/>
<dbReference type="EMBL" id="HBFK01025854">
    <property type="protein sequence ID" value="CAD8749273.1"/>
    <property type="molecule type" value="Transcribed_RNA"/>
</dbReference>
<evidence type="ECO:0000313" key="2">
    <source>
        <dbReference type="EMBL" id="CAD8749273.1"/>
    </source>
</evidence>
<reference evidence="2" key="1">
    <citation type="submission" date="2021-01" db="EMBL/GenBank/DDBJ databases">
        <authorList>
            <person name="Corre E."/>
            <person name="Pelletier E."/>
            <person name="Niang G."/>
            <person name="Scheremetjew M."/>
            <person name="Finn R."/>
            <person name="Kale V."/>
            <person name="Holt S."/>
            <person name="Cochrane G."/>
            <person name="Meng A."/>
            <person name="Brown T."/>
            <person name="Cohen L."/>
        </authorList>
    </citation>
    <scope>NUCLEOTIDE SEQUENCE</scope>
    <source>
        <strain evidence="2">CCMP441</strain>
    </source>
</reference>
<gene>
    <name evidence="2" type="ORF">HAND1043_LOCUS15770</name>
</gene>
<sequence length="108" mass="11683">MGGSLLPLERVLLRDLEAWEALSPAARKGGHEGEQGFAPFGARLLHQATLPSWNRCYSHSRMSFFLASLLTTTALSPASALRGSAGSTRWHGSTSRSRKSLATSAWRS</sequence>
<proteinExistence type="predicted"/>
<name>A0A7S0Y3B8_HEMAN</name>
<accession>A0A7S0Y3B8</accession>
<protein>
    <submittedName>
        <fullName evidence="2">Uncharacterized protein</fullName>
    </submittedName>
</protein>
<evidence type="ECO:0000256" key="1">
    <source>
        <dbReference type="SAM" id="MobiDB-lite"/>
    </source>
</evidence>
<feature type="compositionally biased region" description="Polar residues" evidence="1">
    <location>
        <begin position="85"/>
        <end position="108"/>
    </location>
</feature>